<feature type="compositionally biased region" description="Basic and acidic residues" evidence="8">
    <location>
        <begin position="310"/>
        <end position="334"/>
    </location>
</feature>
<evidence type="ECO:0000259" key="9">
    <source>
        <dbReference type="Pfam" id="PF23138"/>
    </source>
</evidence>
<dbReference type="SMART" id="SM00320">
    <property type="entry name" value="WD40"/>
    <property type="match status" value="5"/>
</dbReference>
<feature type="repeat" description="WD" evidence="6">
    <location>
        <begin position="415"/>
        <end position="456"/>
    </location>
</feature>
<evidence type="ECO:0000256" key="6">
    <source>
        <dbReference type="PROSITE-ProRule" id="PRU00221"/>
    </source>
</evidence>
<dbReference type="InterPro" id="IPR006594">
    <property type="entry name" value="LisH"/>
</dbReference>
<protein>
    <recommendedName>
        <fullName evidence="4">WD repeat-containing protein 91</fullName>
    </recommendedName>
</protein>
<dbReference type="OrthoDB" id="193023at2759"/>
<dbReference type="PROSITE" id="PS50082">
    <property type="entry name" value="WD_REPEATS_2"/>
    <property type="match status" value="2"/>
</dbReference>
<keyword evidence="7" id="KW-0175">Coiled coil</keyword>
<reference evidence="11" key="1">
    <citation type="submission" date="2025-08" db="UniProtKB">
        <authorList>
            <consortium name="RefSeq"/>
        </authorList>
    </citation>
    <scope>IDENTIFICATION</scope>
    <source>
        <tissue evidence="11">Gonads</tissue>
    </source>
</reference>
<dbReference type="AlphaFoldDB" id="A0A1S3HCL6"/>
<dbReference type="PANTHER" id="PTHR13083:SF3">
    <property type="entry name" value="WD REPEAT-CONTAINING PROTEIN 91"/>
    <property type="match status" value="1"/>
</dbReference>
<comment type="subcellular location">
    <subcellularLocation>
        <location evidence="1">Early endosome membrane</location>
        <topology evidence="1">Peripheral membrane protein</topology>
    </subcellularLocation>
    <subcellularLocation>
        <location evidence="2">Late endosome membrane</location>
    </subcellularLocation>
</comment>
<gene>
    <name evidence="11" type="primary">LOC106153732</name>
</gene>
<dbReference type="InterPro" id="IPR015943">
    <property type="entry name" value="WD40/YVTN_repeat-like_dom_sf"/>
</dbReference>
<name>A0A1S3HCL6_LINAN</name>
<dbReference type="InterPro" id="IPR036322">
    <property type="entry name" value="WD40_repeat_dom_sf"/>
</dbReference>
<feature type="region of interest" description="Disordered" evidence="8">
    <location>
        <begin position="274"/>
        <end position="367"/>
    </location>
</feature>
<evidence type="ECO:0000256" key="4">
    <source>
        <dbReference type="ARBA" id="ARBA00021116"/>
    </source>
</evidence>
<dbReference type="Pfam" id="PF23138">
    <property type="entry name" value="CTLH_Armc9"/>
    <property type="match status" value="1"/>
</dbReference>
<evidence type="ECO:0000256" key="5">
    <source>
        <dbReference type="ARBA" id="ARBA00022753"/>
    </source>
</evidence>
<sequence length="747" mass="84473">MAATGQLDDLVKDYLLFRGLTSTLRAFENELKNEKDKGFRVDKIIEQFQLYVAGYELAQLREYWAYLDRRLFSRLDQVYASSIRKLEVSMLKYYLINAVQNNRMDRVSEFFERLSSELQNQVEWKDWFVLPFIKNPEENPSFSMYFTKIWLDTFLLSLHNFLNVIFQSMPLPPLLSFKEEQAKLAQLQDENNMYSEQLTALMEKKQLEEHLKRKSADRGVIRTSRQDAIQGSMELMDEFYTGTQDTVTEEPKRSSHPKLQIKPLFHNIRKSLPNTLGHLQGKDDNPISKAKAKEIKTKSKAQNSPPRRMKLQEEHEKQRQELLGKSQPNKEKITTDGSAQYYRSSKEPEGQFRQGSSSDSNSSANQRMQERINIPTSFVQKESSQPVKRIPSDPLLSSAISNTKSPFMLLSQDNYTEHRSSIIHCRFSNTGHCIASADVDGIVKVWSLQPSPVTVATIISKSGVMSLEWASPTDKLLLFGNKSGCVRLYDIKDKKTTCETMVDEVHPRVVSLSYSAVQCKFVCSSVSRGRYSSEGQADNSVQRMGKVALWDMKTMKLEKDLPMIPGPVAVNCTTYNHNGNLLITGAVDGMIRIFDMRSYDCIAAWGAHLGEVYSVQFSNDENSFYCMGSDGKFLQWSVHKMSTKIQDLPLHPGATGPFTVTGPGGYQQTQKPKGKLFAFDSDGKYVLTCADTGGKIYKVDNGMTDTMYLSGHKSPVVTVDWSSATDTKMCLTGSMDGSVRVSALLSA</sequence>
<dbReference type="Pfam" id="PF00400">
    <property type="entry name" value="WD40"/>
    <property type="match status" value="3"/>
</dbReference>
<evidence type="ECO:0000256" key="3">
    <source>
        <dbReference type="ARBA" id="ARBA00006128"/>
    </source>
</evidence>
<evidence type="ECO:0000313" key="10">
    <source>
        <dbReference type="Proteomes" id="UP000085678"/>
    </source>
</evidence>
<dbReference type="GO" id="GO:0031902">
    <property type="term" value="C:late endosome membrane"/>
    <property type="evidence" value="ECO:0007669"/>
    <property type="project" value="UniProtKB-SubCell"/>
</dbReference>
<keyword evidence="6" id="KW-0853">WD repeat</keyword>
<dbReference type="GO" id="GO:0031901">
    <property type="term" value="C:early endosome membrane"/>
    <property type="evidence" value="ECO:0007669"/>
    <property type="project" value="UniProtKB-SubCell"/>
</dbReference>
<dbReference type="PROSITE" id="PS50294">
    <property type="entry name" value="WD_REPEATS_REGION"/>
    <property type="match status" value="1"/>
</dbReference>
<dbReference type="Proteomes" id="UP000085678">
    <property type="component" value="Unplaced"/>
</dbReference>
<dbReference type="PROSITE" id="PS50896">
    <property type="entry name" value="LISH"/>
    <property type="match status" value="1"/>
</dbReference>
<feature type="compositionally biased region" description="Basic and acidic residues" evidence="8">
    <location>
        <begin position="280"/>
        <end position="297"/>
    </location>
</feature>
<feature type="repeat" description="WD" evidence="6">
    <location>
        <begin position="570"/>
        <end position="604"/>
    </location>
</feature>
<dbReference type="PANTHER" id="PTHR13083">
    <property type="entry name" value="WD REPEAT-CONTAINING PROTEIN 91"/>
    <property type="match status" value="1"/>
</dbReference>
<evidence type="ECO:0000256" key="2">
    <source>
        <dbReference type="ARBA" id="ARBA00004414"/>
    </source>
</evidence>
<dbReference type="KEGG" id="lak:106153732"/>
<dbReference type="InterPro" id="IPR039724">
    <property type="entry name" value="WDR91"/>
</dbReference>
<evidence type="ECO:0000256" key="1">
    <source>
        <dbReference type="ARBA" id="ARBA00004220"/>
    </source>
</evidence>
<organism evidence="10 11">
    <name type="scientific">Lingula anatina</name>
    <name type="common">Brachiopod</name>
    <name type="synonym">Lingula unguis</name>
    <dbReference type="NCBI Taxonomy" id="7574"/>
    <lineage>
        <taxon>Eukaryota</taxon>
        <taxon>Metazoa</taxon>
        <taxon>Spiralia</taxon>
        <taxon>Lophotrochozoa</taxon>
        <taxon>Brachiopoda</taxon>
        <taxon>Linguliformea</taxon>
        <taxon>Lingulata</taxon>
        <taxon>Lingulida</taxon>
        <taxon>Linguloidea</taxon>
        <taxon>Lingulidae</taxon>
        <taxon>Lingula</taxon>
    </lineage>
</organism>
<dbReference type="GeneID" id="106153732"/>
<dbReference type="GO" id="GO:0141039">
    <property type="term" value="F:phosphatidylinositol 3-kinase inhibitor activity"/>
    <property type="evidence" value="ECO:0007669"/>
    <property type="project" value="InterPro"/>
</dbReference>
<accession>A0A1S3HCL6</accession>
<dbReference type="Gene3D" id="2.130.10.10">
    <property type="entry name" value="YVTN repeat-like/Quinoprotein amine dehydrogenase"/>
    <property type="match status" value="3"/>
</dbReference>
<dbReference type="GO" id="GO:0045022">
    <property type="term" value="P:early endosome to late endosome transport"/>
    <property type="evidence" value="ECO:0007669"/>
    <property type="project" value="InterPro"/>
</dbReference>
<evidence type="ECO:0000256" key="8">
    <source>
        <dbReference type="SAM" id="MobiDB-lite"/>
    </source>
</evidence>
<evidence type="ECO:0000256" key="7">
    <source>
        <dbReference type="SAM" id="Coils"/>
    </source>
</evidence>
<dbReference type="SUPFAM" id="SSF50978">
    <property type="entry name" value="WD40 repeat-like"/>
    <property type="match status" value="1"/>
</dbReference>
<dbReference type="InParanoid" id="A0A1S3HCL6"/>
<feature type="coiled-coil region" evidence="7">
    <location>
        <begin position="177"/>
        <end position="204"/>
    </location>
</feature>
<evidence type="ECO:0000313" key="11">
    <source>
        <dbReference type="RefSeq" id="XP_013383261.1"/>
    </source>
</evidence>
<keyword evidence="10" id="KW-1185">Reference proteome</keyword>
<feature type="domain" description="ARMC9 CTLH-like" evidence="9">
    <location>
        <begin position="49"/>
        <end position="167"/>
    </location>
</feature>
<proteinExistence type="inferred from homology"/>
<dbReference type="GO" id="GO:0051898">
    <property type="term" value="P:negative regulation of phosphatidylinositol 3-kinase/protein kinase B signal transduction"/>
    <property type="evidence" value="ECO:0007669"/>
    <property type="project" value="InterPro"/>
</dbReference>
<keyword evidence="5" id="KW-0967">Endosome</keyword>
<comment type="similarity">
    <text evidence="3">Belongs to the WD repeat WDR91 family.</text>
</comment>
<dbReference type="InterPro" id="IPR001680">
    <property type="entry name" value="WD40_rpt"/>
</dbReference>
<dbReference type="RefSeq" id="XP_013383261.1">
    <property type="nucleotide sequence ID" value="XM_013527807.1"/>
</dbReference>
<dbReference type="InterPro" id="IPR056327">
    <property type="entry name" value="ARMC9_CTLH-like_dom"/>
</dbReference>
<dbReference type="STRING" id="7574.A0A1S3HCL6"/>